<evidence type="ECO:0000313" key="3">
    <source>
        <dbReference type="Proteomes" id="UP000193467"/>
    </source>
</evidence>
<organism evidence="2 3">
    <name type="scientific">Leucosporidium creatinivorum</name>
    <dbReference type="NCBI Taxonomy" id="106004"/>
    <lineage>
        <taxon>Eukaryota</taxon>
        <taxon>Fungi</taxon>
        <taxon>Dikarya</taxon>
        <taxon>Basidiomycota</taxon>
        <taxon>Pucciniomycotina</taxon>
        <taxon>Microbotryomycetes</taxon>
        <taxon>Leucosporidiales</taxon>
        <taxon>Leucosporidium</taxon>
    </lineage>
</organism>
<protein>
    <recommendedName>
        <fullName evidence="4">Ser-Thr-rich glycosyl-phosphatidyl-inositol-anchored membrane family-domain-containing protein</fullName>
    </recommendedName>
</protein>
<dbReference type="Proteomes" id="UP000193467">
    <property type="component" value="Unassembled WGS sequence"/>
</dbReference>
<dbReference type="EMBL" id="MCGR01000096">
    <property type="protein sequence ID" value="ORY54595.1"/>
    <property type="molecule type" value="Genomic_DNA"/>
</dbReference>
<feature type="chain" id="PRO_5010996963" description="Ser-Thr-rich glycosyl-phosphatidyl-inositol-anchored membrane family-domain-containing protein" evidence="1">
    <location>
        <begin position="26"/>
        <end position="199"/>
    </location>
</feature>
<gene>
    <name evidence="2" type="ORF">BCR35DRAFT_355868</name>
</gene>
<name>A0A1Y2D7K6_9BASI</name>
<evidence type="ECO:0000256" key="1">
    <source>
        <dbReference type="SAM" id="SignalP"/>
    </source>
</evidence>
<accession>A0A1Y2D7K6</accession>
<evidence type="ECO:0008006" key="4">
    <source>
        <dbReference type="Google" id="ProtNLM"/>
    </source>
</evidence>
<proteinExistence type="predicted"/>
<evidence type="ECO:0000313" key="2">
    <source>
        <dbReference type="EMBL" id="ORY54595.1"/>
    </source>
</evidence>
<comment type="caution">
    <text evidence="2">The sequence shown here is derived from an EMBL/GenBank/DDBJ whole genome shotgun (WGS) entry which is preliminary data.</text>
</comment>
<sequence length="199" mass="20040">MSTSSRSPFFLLLLALAALLVSTIAEPLPNDLVVVIPDNGTIANSTDGVSTYSLDNTGRAGDYLQNVVFTLTYPNGTSSAGGGVSSGGCITREGFYTFGFNNSQAGDYVLEAELLLAPKVDGSCAGPDQIANFAFPFTLVAADAEGGAPTPNRTTTTATFAEAPTGTYTPTEPVSGASRTAVGALAALVVGGSVMALAA</sequence>
<reference evidence="2 3" key="1">
    <citation type="submission" date="2016-07" db="EMBL/GenBank/DDBJ databases">
        <title>Pervasive Adenine N6-methylation of Active Genes in Fungi.</title>
        <authorList>
            <consortium name="DOE Joint Genome Institute"/>
            <person name="Mondo S.J."/>
            <person name="Dannebaum R.O."/>
            <person name="Kuo R.C."/>
            <person name="Labutti K."/>
            <person name="Haridas S."/>
            <person name="Kuo A."/>
            <person name="Salamov A."/>
            <person name="Ahrendt S.R."/>
            <person name="Lipzen A."/>
            <person name="Sullivan W."/>
            <person name="Andreopoulos W.B."/>
            <person name="Clum A."/>
            <person name="Lindquist E."/>
            <person name="Daum C."/>
            <person name="Ramamoorthy G.K."/>
            <person name="Gryganskyi A."/>
            <person name="Culley D."/>
            <person name="Magnuson J.K."/>
            <person name="James T.Y."/>
            <person name="O'Malley M.A."/>
            <person name="Stajich J.E."/>
            <person name="Spatafora J.W."/>
            <person name="Visel A."/>
            <person name="Grigoriev I.V."/>
        </authorList>
    </citation>
    <scope>NUCLEOTIDE SEQUENCE [LARGE SCALE GENOMIC DNA]</scope>
    <source>
        <strain evidence="2 3">62-1032</strain>
    </source>
</reference>
<dbReference type="InParanoid" id="A0A1Y2D7K6"/>
<dbReference type="AlphaFoldDB" id="A0A1Y2D7K6"/>
<keyword evidence="1" id="KW-0732">Signal</keyword>
<feature type="signal peptide" evidence="1">
    <location>
        <begin position="1"/>
        <end position="25"/>
    </location>
</feature>
<keyword evidence="3" id="KW-1185">Reference proteome</keyword>